<dbReference type="AlphaFoldDB" id="A0A9J7EDP8"/>
<dbReference type="OrthoDB" id="7470400at2759"/>
<dbReference type="GeneID" id="111358194"/>
<dbReference type="KEGG" id="sliu:111358194"/>
<proteinExistence type="predicted"/>
<gene>
    <name evidence="3" type="primary">LOC111358194</name>
</gene>
<feature type="chain" id="PRO_5039926466" evidence="1">
    <location>
        <begin position="19"/>
        <end position="132"/>
    </location>
</feature>
<dbReference type="Proteomes" id="UP000301870">
    <property type="component" value="Chromosome 2"/>
</dbReference>
<evidence type="ECO:0000313" key="2">
    <source>
        <dbReference type="Proteomes" id="UP000301870"/>
    </source>
</evidence>
<keyword evidence="1" id="KW-0732">Signal</keyword>
<name>A0A9J7EDP8_SPOLT</name>
<sequence>MVHKLLLCVYATVQLVVAYMQSDDLYYPENKMVIGNLKRREVVPLNPYSKINSRRRFGNDGQGSLNYRRTKDIREDFIDRRFELSESQLREVQLDNKENNLNKLHDELSWLSLDTVEGIDQHPNMVIISHDK</sequence>
<keyword evidence="2" id="KW-1185">Reference proteome</keyword>
<organism evidence="2 3">
    <name type="scientific">Spodoptera litura</name>
    <name type="common">Asian cotton leafworm</name>
    <dbReference type="NCBI Taxonomy" id="69820"/>
    <lineage>
        <taxon>Eukaryota</taxon>
        <taxon>Metazoa</taxon>
        <taxon>Ecdysozoa</taxon>
        <taxon>Arthropoda</taxon>
        <taxon>Hexapoda</taxon>
        <taxon>Insecta</taxon>
        <taxon>Pterygota</taxon>
        <taxon>Neoptera</taxon>
        <taxon>Endopterygota</taxon>
        <taxon>Lepidoptera</taxon>
        <taxon>Glossata</taxon>
        <taxon>Ditrysia</taxon>
        <taxon>Noctuoidea</taxon>
        <taxon>Noctuidae</taxon>
        <taxon>Amphipyrinae</taxon>
        <taxon>Spodoptera</taxon>
    </lineage>
</organism>
<dbReference type="RefSeq" id="XP_022828910.1">
    <property type="nucleotide sequence ID" value="XM_022973142.1"/>
</dbReference>
<reference evidence="3" key="1">
    <citation type="submission" date="2025-08" db="UniProtKB">
        <authorList>
            <consortium name="RefSeq"/>
        </authorList>
    </citation>
    <scope>IDENTIFICATION</scope>
    <source>
        <strain evidence="3">Ishihara</strain>
        <tissue evidence="3">Whole body</tissue>
    </source>
</reference>
<evidence type="ECO:0000313" key="3">
    <source>
        <dbReference type="RefSeq" id="XP_022828910.1"/>
    </source>
</evidence>
<feature type="signal peptide" evidence="1">
    <location>
        <begin position="1"/>
        <end position="18"/>
    </location>
</feature>
<evidence type="ECO:0000256" key="1">
    <source>
        <dbReference type="SAM" id="SignalP"/>
    </source>
</evidence>
<protein>
    <submittedName>
        <fullName evidence="3">Uncharacterized protein LOC111358194 isoform X1</fullName>
    </submittedName>
</protein>
<accession>A0A9J7EDP8</accession>